<comment type="caution">
    <text evidence="1">The sequence shown here is derived from an EMBL/GenBank/DDBJ whole genome shotgun (WGS) entry which is preliminary data.</text>
</comment>
<evidence type="ECO:0000313" key="2">
    <source>
        <dbReference type="Proteomes" id="UP001320420"/>
    </source>
</evidence>
<reference evidence="1 2" key="1">
    <citation type="submission" date="2024-02" db="EMBL/GenBank/DDBJ databases">
        <title>De novo assembly and annotation of 12 fungi associated with fruit tree decline syndrome in Ontario, Canada.</title>
        <authorList>
            <person name="Sulman M."/>
            <person name="Ellouze W."/>
            <person name="Ilyukhin E."/>
        </authorList>
    </citation>
    <scope>NUCLEOTIDE SEQUENCE [LARGE SCALE GENOMIC DNA]</scope>
    <source>
        <strain evidence="1 2">M11/M66-122</strain>
    </source>
</reference>
<protein>
    <submittedName>
        <fullName evidence="1">Uncharacterized protein</fullName>
    </submittedName>
</protein>
<dbReference type="EMBL" id="JAKJXP020000073">
    <property type="protein sequence ID" value="KAK7749418.1"/>
    <property type="molecule type" value="Genomic_DNA"/>
</dbReference>
<proteinExistence type="predicted"/>
<organism evidence="1 2">
    <name type="scientific">Diatrype stigma</name>
    <dbReference type="NCBI Taxonomy" id="117547"/>
    <lineage>
        <taxon>Eukaryota</taxon>
        <taxon>Fungi</taxon>
        <taxon>Dikarya</taxon>
        <taxon>Ascomycota</taxon>
        <taxon>Pezizomycotina</taxon>
        <taxon>Sordariomycetes</taxon>
        <taxon>Xylariomycetidae</taxon>
        <taxon>Xylariales</taxon>
        <taxon>Diatrypaceae</taxon>
        <taxon>Diatrype</taxon>
    </lineage>
</organism>
<accession>A0AAN9YL78</accession>
<dbReference type="Proteomes" id="UP001320420">
    <property type="component" value="Unassembled WGS sequence"/>
</dbReference>
<evidence type="ECO:0000313" key="1">
    <source>
        <dbReference type="EMBL" id="KAK7749418.1"/>
    </source>
</evidence>
<name>A0AAN9YL78_9PEZI</name>
<dbReference type="AlphaFoldDB" id="A0AAN9YL78"/>
<keyword evidence="2" id="KW-1185">Reference proteome</keyword>
<sequence>MVSDSKQSKVVFIIFEQDRVESAPSPKEQLERCRLRDGGSTCWLSEMSPNDVVPAMRQYDEEEKRRALGQADALLLAMNRSSITSKQ</sequence>
<gene>
    <name evidence="1" type="ORF">SLS62_008162</name>
</gene>